<evidence type="ECO:0000313" key="5">
    <source>
        <dbReference type="Proteomes" id="UP000589716"/>
    </source>
</evidence>
<dbReference type="InterPro" id="IPR002059">
    <property type="entry name" value="CSP_DNA-bd"/>
</dbReference>
<keyword evidence="2" id="KW-0812">Transmembrane</keyword>
<reference evidence="4 5" key="1">
    <citation type="submission" date="2020-07" db="EMBL/GenBank/DDBJ databases">
        <authorList>
            <person name="Maaloum M."/>
        </authorList>
    </citation>
    <scope>NUCLEOTIDE SEQUENCE [LARGE SCALE GENOMIC DNA]</scope>
    <source>
        <strain evidence="4 5">GCS-AN-3</strain>
    </source>
</reference>
<dbReference type="GO" id="GO:0003676">
    <property type="term" value="F:nucleic acid binding"/>
    <property type="evidence" value="ECO:0007669"/>
    <property type="project" value="InterPro"/>
</dbReference>
<sequence length="230" mass="24035">MTRTGHIARWNAERGFGFIATPAGEQNIFFHVRDFRGGEPAEGLAVRFEQIEVGGKGPRAMAVQPLARAAAPSPAGPARTADRAANPQRRNGRAPSSAPRGLDGQPALFAIALLAWLGLLAAISLRGAWPWDLPVVLAGLLVLNIATFFSYALDKTAAAQSLAHAREHAARAGRSRRLARGLAGAARAAAQVAQARIPGRVRAHGGTAPGRAGPAAVAQPVNPAGQRRWL</sequence>
<dbReference type="SUPFAM" id="SSF50249">
    <property type="entry name" value="Nucleic acid-binding proteins"/>
    <property type="match status" value="1"/>
</dbReference>
<organism evidence="4 5">
    <name type="scientific">Ottowia beijingensis</name>
    <dbReference type="NCBI Taxonomy" id="1207057"/>
    <lineage>
        <taxon>Bacteria</taxon>
        <taxon>Pseudomonadati</taxon>
        <taxon>Pseudomonadota</taxon>
        <taxon>Betaproteobacteria</taxon>
        <taxon>Burkholderiales</taxon>
        <taxon>Comamonadaceae</taxon>
        <taxon>Ottowia</taxon>
    </lineage>
</organism>
<gene>
    <name evidence="4" type="ORF">H0I39_01785</name>
</gene>
<dbReference type="SMART" id="SM00357">
    <property type="entry name" value="CSP"/>
    <property type="match status" value="1"/>
</dbReference>
<dbReference type="Pfam" id="PF00313">
    <property type="entry name" value="CSD"/>
    <property type="match status" value="1"/>
</dbReference>
<feature type="compositionally biased region" description="Low complexity" evidence="1">
    <location>
        <begin position="204"/>
        <end position="220"/>
    </location>
</feature>
<dbReference type="CDD" id="cd04458">
    <property type="entry name" value="CSP_CDS"/>
    <property type="match status" value="1"/>
</dbReference>
<dbReference type="PROSITE" id="PS51857">
    <property type="entry name" value="CSD_2"/>
    <property type="match status" value="1"/>
</dbReference>
<evidence type="ECO:0000259" key="3">
    <source>
        <dbReference type="PROSITE" id="PS51857"/>
    </source>
</evidence>
<feature type="transmembrane region" description="Helical" evidence="2">
    <location>
        <begin position="107"/>
        <end position="129"/>
    </location>
</feature>
<comment type="caution">
    <text evidence="4">The sequence shown here is derived from an EMBL/GenBank/DDBJ whole genome shotgun (WGS) entry which is preliminary data.</text>
</comment>
<feature type="domain" description="CSD" evidence="3">
    <location>
        <begin position="2"/>
        <end position="65"/>
    </location>
</feature>
<dbReference type="AlphaFoldDB" id="A0A853IU49"/>
<feature type="compositionally biased region" description="Low complexity" evidence="1">
    <location>
        <begin position="66"/>
        <end position="79"/>
    </location>
</feature>
<dbReference type="Gene3D" id="2.40.50.140">
    <property type="entry name" value="Nucleic acid-binding proteins"/>
    <property type="match status" value="1"/>
</dbReference>
<name>A0A853IU49_9BURK</name>
<dbReference type="Proteomes" id="UP000589716">
    <property type="component" value="Unassembled WGS sequence"/>
</dbReference>
<dbReference type="InterPro" id="IPR012340">
    <property type="entry name" value="NA-bd_OB-fold"/>
</dbReference>
<proteinExistence type="predicted"/>
<dbReference type="EMBL" id="JACCKX010000001">
    <property type="protein sequence ID" value="NZA00827.1"/>
    <property type="molecule type" value="Genomic_DNA"/>
</dbReference>
<feature type="region of interest" description="Disordered" evidence="1">
    <location>
        <begin position="66"/>
        <end position="100"/>
    </location>
</feature>
<accession>A0A853IU49</accession>
<keyword evidence="5" id="KW-1185">Reference proteome</keyword>
<keyword evidence="2" id="KW-0472">Membrane</keyword>
<evidence type="ECO:0000256" key="2">
    <source>
        <dbReference type="SAM" id="Phobius"/>
    </source>
</evidence>
<protein>
    <submittedName>
        <fullName evidence="4">Cold shock domain-containing protein</fullName>
    </submittedName>
</protein>
<keyword evidence="2" id="KW-1133">Transmembrane helix</keyword>
<feature type="transmembrane region" description="Helical" evidence="2">
    <location>
        <begin position="135"/>
        <end position="153"/>
    </location>
</feature>
<evidence type="ECO:0000256" key="1">
    <source>
        <dbReference type="SAM" id="MobiDB-lite"/>
    </source>
</evidence>
<dbReference type="GO" id="GO:0005829">
    <property type="term" value="C:cytosol"/>
    <property type="evidence" value="ECO:0007669"/>
    <property type="project" value="UniProtKB-ARBA"/>
</dbReference>
<evidence type="ECO:0000313" key="4">
    <source>
        <dbReference type="EMBL" id="NZA00827.1"/>
    </source>
</evidence>
<feature type="region of interest" description="Disordered" evidence="1">
    <location>
        <begin position="203"/>
        <end position="230"/>
    </location>
</feature>
<dbReference type="InterPro" id="IPR011129">
    <property type="entry name" value="CSD"/>
</dbReference>